<keyword evidence="1" id="KW-0472">Membrane</keyword>
<gene>
    <name evidence="3" type="ORF">HCN44_001353</name>
</gene>
<keyword evidence="4" id="KW-1185">Reference proteome</keyword>
<organism evidence="3 4">
    <name type="scientific">Aphidius gifuensis</name>
    <name type="common">Parasitoid wasp</name>
    <dbReference type="NCBI Taxonomy" id="684658"/>
    <lineage>
        <taxon>Eukaryota</taxon>
        <taxon>Metazoa</taxon>
        <taxon>Ecdysozoa</taxon>
        <taxon>Arthropoda</taxon>
        <taxon>Hexapoda</taxon>
        <taxon>Insecta</taxon>
        <taxon>Pterygota</taxon>
        <taxon>Neoptera</taxon>
        <taxon>Endopterygota</taxon>
        <taxon>Hymenoptera</taxon>
        <taxon>Apocrita</taxon>
        <taxon>Ichneumonoidea</taxon>
        <taxon>Braconidae</taxon>
        <taxon>Aphidiinae</taxon>
        <taxon>Aphidius</taxon>
    </lineage>
</organism>
<keyword evidence="1" id="KW-1133">Transmembrane helix</keyword>
<dbReference type="SUPFAM" id="SSF53474">
    <property type="entry name" value="alpha/beta-Hydrolases"/>
    <property type="match status" value="1"/>
</dbReference>
<feature type="domain" description="AB hydrolase-1" evidence="2">
    <location>
        <begin position="133"/>
        <end position="224"/>
    </location>
</feature>
<dbReference type="EMBL" id="JACMRX010000003">
    <property type="protein sequence ID" value="KAF7992028.1"/>
    <property type="molecule type" value="Genomic_DNA"/>
</dbReference>
<dbReference type="GO" id="GO:0004622">
    <property type="term" value="F:phosphatidylcholine lysophospholipase activity"/>
    <property type="evidence" value="ECO:0007669"/>
    <property type="project" value="TreeGrafter"/>
</dbReference>
<dbReference type="GO" id="GO:0047372">
    <property type="term" value="F:monoacylglycerol lipase activity"/>
    <property type="evidence" value="ECO:0007669"/>
    <property type="project" value="TreeGrafter"/>
</dbReference>
<accession>A0A835CS91</accession>
<dbReference type="Pfam" id="PF00561">
    <property type="entry name" value="Abhydrolase_1"/>
    <property type="match status" value="1"/>
</dbReference>
<dbReference type="GO" id="GO:0006660">
    <property type="term" value="P:phosphatidylserine catabolic process"/>
    <property type="evidence" value="ECO:0007669"/>
    <property type="project" value="TreeGrafter"/>
</dbReference>
<reference evidence="3 4" key="1">
    <citation type="submission" date="2020-08" db="EMBL/GenBank/DDBJ databases">
        <title>Aphidius gifuensis genome sequencing and assembly.</title>
        <authorList>
            <person name="Du Z."/>
        </authorList>
    </citation>
    <scope>NUCLEOTIDE SEQUENCE [LARGE SCALE GENOMIC DNA]</scope>
    <source>
        <strain evidence="3">YNYX2018</strain>
        <tissue evidence="3">Adults</tissue>
    </source>
</reference>
<evidence type="ECO:0000256" key="1">
    <source>
        <dbReference type="SAM" id="Phobius"/>
    </source>
</evidence>
<dbReference type="GO" id="GO:0005789">
    <property type="term" value="C:endoplasmic reticulum membrane"/>
    <property type="evidence" value="ECO:0007669"/>
    <property type="project" value="TreeGrafter"/>
</dbReference>
<evidence type="ECO:0000313" key="4">
    <source>
        <dbReference type="Proteomes" id="UP000639338"/>
    </source>
</evidence>
<sequence>MKSTYCILLAGVCLPFIALDIWHTGIFLLWIMKIIIVCYLIIFGILPLVFHYSYTIQKKILFLNFVYWPVNVEFDKPEILNVQGARNFYLHTNENVKIGLWQLLPESLINDNNSTNNITDEYFDNVLKNTKKPVILYMHGNSGNRASSHRIELYKLFQKLDYHVITFDYRSYGDSDAADLSESGVVYDSTHVFKWLYNIVDNSNLIFVWGHSLGTGVSSHTLAKIAIDNDIHPAGLFLESPFNNIADELRQHPFAQIFKHLPWFEWLIVSPYYHNHLRFESDKHIGNIKCSIMIMHAEDDRVIPFALGEKLFKAALKLHNNDTKKIQMTRISGKLGFGHKYICRYDLLPSIIEKFVSEVTSSK</sequence>
<feature type="transmembrane region" description="Helical" evidence="1">
    <location>
        <begin position="28"/>
        <end position="50"/>
    </location>
</feature>
<evidence type="ECO:0000313" key="3">
    <source>
        <dbReference type="EMBL" id="KAF7992028.1"/>
    </source>
</evidence>
<evidence type="ECO:0000259" key="2">
    <source>
        <dbReference type="Pfam" id="PF00561"/>
    </source>
</evidence>
<comment type="caution">
    <text evidence="3">The sequence shown here is derived from an EMBL/GenBank/DDBJ whole genome shotgun (WGS) entry which is preliminary data.</text>
</comment>
<keyword evidence="1" id="KW-0812">Transmembrane</keyword>
<dbReference type="GO" id="GO:0052651">
    <property type="term" value="P:monoacylglycerol catabolic process"/>
    <property type="evidence" value="ECO:0007669"/>
    <property type="project" value="TreeGrafter"/>
</dbReference>
<dbReference type="PANTHER" id="PTHR12277">
    <property type="entry name" value="ALPHA/BETA HYDROLASE DOMAIN-CONTAINING PROTEIN"/>
    <property type="match status" value="1"/>
</dbReference>
<protein>
    <recommendedName>
        <fullName evidence="2">AB hydrolase-1 domain-containing protein</fullName>
    </recommendedName>
</protein>
<dbReference type="Proteomes" id="UP000639338">
    <property type="component" value="Unassembled WGS sequence"/>
</dbReference>
<proteinExistence type="predicted"/>
<dbReference type="Gene3D" id="3.40.50.1820">
    <property type="entry name" value="alpha/beta hydrolase"/>
    <property type="match status" value="1"/>
</dbReference>
<dbReference type="PANTHER" id="PTHR12277:SF194">
    <property type="entry name" value="FI04476P"/>
    <property type="match status" value="1"/>
</dbReference>
<name>A0A835CS91_APHGI</name>
<dbReference type="OrthoDB" id="10249433at2759"/>
<dbReference type="InterPro" id="IPR000073">
    <property type="entry name" value="AB_hydrolase_1"/>
</dbReference>
<dbReference type="InterPro" id="IPR029058">
    <property type="entry name" value="AB_hydrolase_fold"/>
</dbReference>
<dbReference type="AlphaFoldDB" id="A0A835CS91"/>